<dbReference type="Pfam" id="PF00561">
    <property type="entry name" value="Abhydrolase_1"/>
    <property type="match status" value="1"/>
</dbReference>
<reference evidence="2 3" key="1">
    <citation type="submission" date="2016-11" db="EMBL/GenBank/DDBJ databases">
        <authorList>
            <person name="Jaros S."/>
            <person name="Januszkiewicz K."/>
            <person name="Wedrychowicz H."/>
        </authorList>
    </citation>
    <scope>NUCLEOTIDE SEQUENCE [LARGE SCALE GENOMIC DNA]</scope>
    <source>
        <strain evidence="2 3">DSM 27406</strain>
    </source>
</reference>
<dbReference type="AlphaFoldDB" id="A0A1M7HQ56"/>
<dbReference type="InterPro" id="IPR029058">
    <property type="entry name" value="AB_hydrolase_fold"/>
</dbReference>
<protein>
    <submittedName>
        <fullName evidence="2">Pimeloyl-ACP methyl ester carboxylesterase</fullName>
    </submittedName>
</protein>
<proteinExistence type="predicted"/>
<dbReference type="InterPro" id="IPR050266">
    <property type="entry name" value="AB_hydrolase_sf"/>
</dbReference>
<dbReference type="SUPFAM" id="SSF53474">
    <property type="entry name" value="alpha/beta-Hydrolases"/>
    <property type="match status" value="1"/>
</dbReference>
<dbReference type="InterPro" id="IPR000073">
    <property type="entry name" value="AB_hydrolase_1"/>
</dbReference>
<dbReference type="PANTHER" id="PTHR43798:SF5">
    <property type="entry name" value="MONOACYLGLYCEROL LIPASE ABHD6"/>
    <property type="match status" value="1"/>
</dbReference>
<evidence type="ECO:0000259" key="1">
    <source>
        <dbReference type="Pfam" id="PF00561"/>
    </source>
</evidence>
<dbReference type="STRING" id="1419482.SAMN05444266_107332"/>
<evidence type="ECO:0000313" key="3">
    <source>
        <dbReference type="Proteomes" id="UP000184420"/>
    </source>
</evidence>
<name>A0A1M7HQ56_9BACT</name>
<accession>A0A1M7HQ56</accession>
<dbReference type="Gene3D" id="3.40.50.1820">
    <property type="entry name" value="alpha/beta hydrolase"/>
    <property type="match status" value="1"/>
</dbReference>
<dbReference type="RefSeq" id="WP_073084401.1">
    <property type="nucleotide sequence ID" value="NZ_FRBL01000007.1"/>
</dbReference>
<sequence>MQHQKIPILLLHGALGAASQFDALTSTLEQHYDVHTLEFSGHGQQPFSAEGFSIPVFAGEVLRYLEEKNIDFIHVFGYSMGGYVALYLCRHHPEKIGHVITLATKFNWNEATATREVKQLNPELIEEKVPAFAKVLETRHAASDWKEVVNMTALLIAELGHTNLLKAADLGQIASPCLVMMGDKDGMVSFQETIEAYKSLPLAQLAILPDTVHPLEKADVPLLAYHIKRFTTQQFD</sequence>
<dbReference type="GO" id="GO:0047372">
    <property type="term" value="F:monoacylglycerol lipase activity"/>
    <property type="evidence" value="ECO:0007669"/>
    <property type="project" value="TreeGrafter"/>
</dbReference>
<dbReference type="GO" id="GO:0016020">
    <property type="term" value="C:membrane"/>
    <property type="evidence" value="ECO:0007669"/>
    <property type="project" value="TreeGrafter"/>
</dbReference>
<dbReference type="EMBL" id="FRBL01000007">
    <property type="protein sequence ID" value="SHM30691.1"/>
    <property type="molecule type" value="Genomic_DNA"/>
</dbReference>
<dbReference type="OrthoDB" id="9791779at2"/>
<dbReference type="PANTHER" id="PTHR43798">
    <property type="entry name" value="MONOACYLGLYCEROL LIPASE"/>
    <property type="match status" value="1"/>
</dbReference>
<evidence type="ECO:0000313" key="2">
    <source>
        <dbReference type="EMBL" id="SHM30691.1"/>
    </source>
</evidence>
<feature type="domain" description="AB hydrolase-1" evidence="1">
    <location>
        <begin position="7"/>
        <end position="111"/>
    </location>
</feature>
<dbReference type="GO" id="GO:0046464">
    <property type="term" value="P:acylglycerol catabolic process"/>
    <property type="evidence" value="ECO:0007669"/>
    <property type="project" value="TreeGrafter"/>
</dbReference>
<dbReference type="Proteomes" id="UP000184420">
    <property type="component" value="Unassembled WGS sequence"/>
</dbReference>
<keyword evidence="3" id="KW-1185">Reference proteome</keyword>
<organism evidence="2 3">
    <name type="scientific">Chitinophaga jiangningensis</name>
    <dbReference type="NCBI Taxonomy" id="1419482"/>
    <lineage>
        <taxon>Bacteria</taxon>
        <taxon>Pseudomonadati</taxon>
        <taxon>Bacteroidota</taxon>
        <taxon>Chitinophagia</taxon>
        <taxon>Chitinophagales</taxon>
        <taxon>Chitinophagaceae</taxon>
        <taxon>Chitinophaga</taxon>
    </lineage>
</organism>
<gene>
    <name evidence="2" type="ORF">SAMN05444266_107332</name>
</gene>